<evidence type="ECO:0000313" key="2">
    <source>
        <dbReference type="EMBL" id="QCO10683.1"/>
    </source>
</evidence>
<dbReference type="Proteomes" id="UP000298774">
    <property type="component" value="Plasmid p1"/>
</dbReference>
<evidence type="ECO:0000313" key="3">
    <source>
        <dbReference type="Proteomes" id="UP000298774"/>
    </source>
</evidence>
<feature type="region of interest" description="Disordered" evidence="1">
    <location>
        <begin position="43"/>
        <end position="69"/>
    </location>
</feature>
<gene>
    <name evidence="2" type="ORF">D3868_16535</name>
</gene>
<sequence length="69" mass="7336">MTGEVRAPLAASPGAVMSDFPLSRRLGAALRKLALFFPLGPAPHKVHRRTTAPDGPLGDIDMDRTEPTS</sequence>
<evidence type="ECO:0000256" key="1">
    <source>
        <dbReference type="SAM" id="MobiDB-lite"/>
    </source>
</evidence>
<dbReference type="EMBL" id="CP032340">
    <property type="protein sequence ID" value="QCO10683.1"/>
    <property type="molecule type" value="Genomic_DNA"/>
</dbReference>
<dbReference type="AlphaFoldDB" id="A0A0P0F3L2"/>
<protein>
    <submittedName>
        <fullName evidence="2">Uncharacterized protein</fullName>
    </submittedName>
</protein>
<dbReference type="KEGG" id="abf:AMK58_20745"/>
<reference evidence="2 3" key="1">
    <citation type="submission" date="2018-09" db="EMBL/GenBank/DDBJ databases">
        <title>Whole genome based analysis of evolution and adaptive divergence in Indian and Brazilian strains of Azospirillum brasilense.</title>
        <authorList>
            <person name="Singh C."/>
            <person name="Tripathi A.K."/>
        </authorList>
    </citation>
    <scope>NUCLEOTIDE SEQUENCE [LARGE SCALE GENOMIC DNA]</scope>
    <source>
        <strain evidence="2 3">MTCC4038</strain>
        <plasmid evidence="2 3">p1</plasmid>
    </source>
</reference>
<proteinExistence type="predicted"/>
<keyword evidence="2" id="KW-0614">Plasmid</keyword>
<name>A0A0P0F3L2_AZOBR</name>
<geneLocation type="plasmid" evidence="2 3">
    <name>p1</name>
</geneLocation>
<organism evidence="2 3">
    <name type="scientific">Azospirillum brasilense</name>
    <dbReference type="NCBI Taxonomy" id="192"/>
    <lineage>
        <taxon>Bacteria</taxon>
        <taxon>Pseudomonadati</taxon>
        <taxon>Pseudomonadota</taxon>
        <taxon>Alphaproteobacteria</taxon>
        <taxon>Rhodospirillales</taxon>
        <taxon>Azospirillaceae</taxon>
        <taxon>Azospirillum</taxon>
    </lineage>
</organism>
<accession>A0A0P0F3L2</accession>